<feature type="transmembrane region" description="Helical" evidence="5">
    <location>
        <begin position="81"/>
        <end position="100"/>
    </location>
</feature>
<dbReference type="Pfam" id="PF01040">
    <property type="entry name" value="UbiA"/>
    <property type="match status" value="1"/>
</dbReference>
<feature type="transmembrane region" description="Helical" evidence="5">
    <location>
        <begin position="160"/>
        <end position="178"/>
    </location>
</feature>
<keyword evidence="3 5" id="KW-1133">Transmembrane helix</keyword>
<dbReference type="InParanoid" id="U5DR62"/>
<feature type="transmembrane region" description="Helical" evidence="5">
    <location>
        <begin position="288"/>
        <end position="305"/>
    </location>
</feature>
<evidence type="ECO:0000256" key="2">
    <source>
        <dbReference type="ARBA" id="ARBA00022692"/>
    </source>
</evidence>
<dbReference type="PANTHER" id="PTHR42723">
    <property type="entry name" value="CHLOROPHYLL SYNTHASE"/>
    <property type="match status" value="1"/>
</dbReference>
<keyword evidence="7" id="KW-1185">Reference proteome</keyword>
<dbReference type="InterPro" id="IPR050475">
    <property type="entry name" value="Prenyltransferase_related"/>
</dbReference>
<evidence type="ECO:0000313" key="6">
    <source>
        <dbReference type="EMBL" id="ERN42180.1"/>
    </source>
</evidence>
<dbReference type="PATRIC" id="fig|582515.4.peg.1242"/>
<gene>
    <name evidence="6" type="ORF">KR51_00011090</name>
</gene>
<dbReference type="InterPro" id="IPR044878">
    <property type="entry name" value="UbiA_sf"/>
</dbReference>
<dbReference type="NCBIfam" id="NF008978">
    <property type="entry name" value="PRK12324.1-4"/>
    <property type="match status" value="1"/>
</dbReference>
<organism evidence="6 7">
    <name type="scientific">Rubidibacter lacunae KORDI 51-2</name>
    <dbReference type="NCBI Taxonomy" id="582515"/>
    <lineage>
        <taxon>Bacteria</taxon>
        <taxon>Bacillati</taxon>
        <taxon>Cyanobacteriota</taxon>
        <taxon>Cyanophyceae</taxon>
        <taxon>Oscillatoriophycideae</taxon>
        <taxon>Chroococcales</taxon>
        <taxon>Aphanothecaceae</taxon>
        <taxon>Rubidibacter</taxon>
    </lineage>
</organism>
<dbReference type="RefSeq" id="WP_022605483.1">
    <property type="nucleotide sequence ID" value="NZ_ASSJ01000030.1"/>
</dbReference>
<dbReference type="Proteomes" id="UP000016960">
    <property type="component" value="Unassembled WGS sequence"/>
</dbReference>
<feature type="transmembrane region" description="Helical" evidence="5">
    <location>
        <begin position="106"/>
        <end position="123"/>
    </location>
</feature>
<dbReference type="OrthoDB" id="9803632at2"/>
<dbReference type="GO" id="GO:0016020">
    <property type="term" value="C:membrane"/>
    <property type="evidence" value="ECO:0007669"/>
    <property type="project" value="UniProtKB-SubCell"/>
</dbReference>
<evidence type="ECO:0000256" key="4">
    <source>
        <dbReference type="ARBA" id="ARBA00023136"/>
    </source>
</evidence>
<name>U5DR62_9CHRO</name>
<sequence>MASKQVGWQPYIAVLRPHQWTKNLIVFAAPLFSFSISWGIFLKGTVAFCLFCVTASSFYIFNDTLDVKADRRHPVKCKRPIASGAVHLKIVVGMAAVLLAGSILTAWWQSPVLGATLSGYAVLQVAYNLKLKRTAILDVGAIAAGFVLRAYAGAAATEIALSPWFVLCTAMLALFLGIEKRKAELLLVERTGQKGRSVLSRYSKELLARMENTVTTSTLLTYSLWSAGPVVNGAPTAWMMLTVPFVLYGIFRYQLLSETHAEYLREQPESASRQTEHPEEVLLKDMPVFLTVTGWVVACATILWLDHRGIV</sequence>
<dbReference type="GO" id="GO:0016765">
    <property type="term" value="F:transferase activity, transferring alkyl or aryl (other than methyl) groups"/>
    <property type="evidence" value="ECO:0007669"/>
    <property type="project" value="InterPro"/>
</dbReference>
<dbReference type="eggNOG" id="COG0382">
    <property type="taxonomic scope" value="Bacteria"/>
</dbReference>
<dbReference type="Gene3D" id="1.10.357.140">
    <property type="entry name" value="UbiA prenyltransferase"/>
    <property type="match status" value="1"/>
</dbReference>
<dbReference type="InterPro" id="IPR000537">
    <property type="entry name" value="UbiA_prenyltransferase"/>
</dbReference>
<dbReference type="AlphaFoldDB" id="U5DR62"/>
<dbReference type="EMBL" id="ASSJ01000030">
    <property type="protein sequence ID" value="ERN42180.1"/>
    <property type="molecule type" value="Genomic_DNA"/>
</dbReference>
<accession>U5DR62</accession>
<feature type="transmembrane region" description="Helical" evidence="5">
    <location>
        <begin position="135"/>
        <end position="154"/>
    </location>
</feature>
<keyword evidence="2 5" id="KW-0812">Transmembrane</keyword>
<evidence type="ECO:0000313" key="7">
    <source>
        <dbReference type="Proteomes" id="UP000016960"/>
    </source>
</evidence>
<comment type="subcellular location">
    <subcellularLocation>
        <location evidence="1">Membrane</location>
        <topology evidence="1">Multi-pass membrane protein</topology>
    </subcellularLocation>
</comment>
<protein>
    <submittedName>
        <fullName evidence="6">4-hydroxybenzoate polyprenyltransferase</fullName>
    </submittedName>
</protein>
<keyword evidence="4 5" id="KW-0472">Membrane</keyword>
<evidence type="ECO:0000256" key="3">
    <source>
        <dbReference type="ARBA" id="ARBA00022989"/>
    </source>
</evidence>
<feature type="transmembrane region" description="Helical" evidence="5">
    <location>
        <begin position="40"/>
        <end position="61"/>
    </location>
</feature>
<evidence type="ECO:0000256" key="5">
    <source>
        <dbReference type="SAM" id="Phobius"/>
    </source>
</evidence>
<dbReference type="PANTHER" id="PTHR42723:SF1">
    <property type="entry name" value="CHLOROPHYLL SYNTHASE, CHLOROPLASTIC"/>
    <property type="match status" value="1"/>
</dbReference>
<proteinExistence type="predicted"/>
<evidence type="ECO:0000256" key="1">
    <source>
        <dbReference type="ARBA" id="ARBA00004141"/>
    </source>
</evidence>
<comment type="caution">
    <text evidence="6">The sequence shown here is derived from an EMBL/GenBank/DDBJ whole genome shotgun (WGS) entry which is preliminary data.</text>
</comment>
<dbReference type="STRING" id="582515.KR51_00011090"/>
<keyword evidence="6" id="KW-0808">Transferase</keyword>
<dbReference type="CDD" id="cd13963">
    <property type="entry name" value="PT_UbiA_2"/>
    <property type="match status" value="1"/>
</dbReference>
<reference evidence="6 7" key="1">
    <citation type="submission" date="2013-05" db="EMBL/GenBank/DDBJ databases">
        <title>Draft genome sequence of Rubidibacter lacunae KORDI 51-2.</title>
        <authorList>
            <person name="Choi D.H."/>
            <person name="Noh J.H."/>
            <person name="Kwon K.-K."/>
            <person name="Lee J.-H."/>
            <person name="Ryu J.-Y."/>
        </authorList>
    </citation>
    <scope>NUCLEOTIDE SEQUENCE [LARGE SCALE GENOMIC DNA]</scope>
    <source>
        <strain evidence="6 7">KORDI 51-2</strain>
    </source>
</reference>